<evidence type="ECO:0000313" key="2">
    <source>
        <dbReference type="EMBL" id="RRT52199.1"/>
    </source>
</evidence>
<dbReference type="EMBL" id="AMZH03011799">
    <property type="protein sequence ID" value="RRT52199.1"/>
    <property type="molecule type" value="Genomic_DNA"/>
</dbReference>
<feature type="non-terminal residue" evidence="2">
    <location>
        <position position="1"/>
    </location>
</feature>
<dbReference type="AlphaFoldDB" id="A0A426YKA0"/>
<dbReference type="Proteomes" id="UP000287651">
    <property type="component" value="Unassembled WGS sequence"/>
</dbReference>
<reference evidence="2 3" key="1">
    <citation type="journal article" date="2014" name="Agronomy (Basel)">
        <title>A Draft Genome Sequence for Ensete ventricosum, the Drought-Tolerant Tree Against Hunger.</title>
        <authorList>
            <person name="Harrison J."/>
            <person name="Moore K.A."/>
            <person name="Paszkiewicz K."/>
            <person name="Jones T."/>
            <person name="Grant M."/>
            <person name="Ambacheew D."/>
            <person name="Muzemil S."/>
            <person name="Studholme D.J."/>
        </authorList>
    </citation>
    <scope>NUCLEOTIDE SEQUENCE [LARGE SCALE GENOMIC DNA]</scope>
</reference>
<gene>
    <name evidence="2" type="ORF">B296_00021827</name>
</gene>
<feature type="region of interest" description="Disordered" evidence="1">
    <location>
        <begin position="78"/>
        <end position="99"/>
    </location>
</feature>
<name>A0A426YKA0_ENSVE</name>
<proteinExistence type="predicted"/>
<evidence type="ECO:0000256" key="1">
    <source>
        <dbReference type="SAM" id="MobiDB-lite"/>
    </source>
</evidence>
<evidence type="ECO:0000313" key="3">
    <source>
        <dbReference type="Proteomes" id="UP000287651"/>
    </source>
</evidence>
<feature type="region of interest" description="Disordered" evidence="1">
    <location>
        <begin position="1"/>
        <end position="45"/>
    </location>
</feature>
<sequence>AEALRRNPRLDLAARSPIPEGGNPGRLDLVSSNGGGSGGGEKSRKAATVIQRRIEFHPAHKFFSPSSNGAFYLETLNPDSETPRPSACNRDPPAVSAPSLARRSDGVEVYQHEMDPELSSRIRFPKIVSAVFGILPIRDSEVVDLVISEFAFVGQIAGFCAMCAIQNHVMIALQSTGKILSPSTLVKNLRCILTYSQLPGVAFLQENDNNVQKEDVAPQSDSQLLGREAALLRANSDILSNVLQQGKKSADAASSKEFMVPVAQIIQQRLIEDSIEPAWDKDFVVMVTHVNDATVTSESDQTNSGKCLLSNDCDEEVKLDMLLSVPNNASCSDSSPQQHHEKILKQINKMREIGNENKRCSTNIKCNGGYLKLEESGITNILEGPSVARWYHLESPEFEVDGLESSRSSRIDYVLDEWNEEYCQGRRKKAKKSIESNGAQNVFQEMTNVKEQERLKVKKQRLLSIPFRI</sequence>
<organism evidence="2 3">
    <name type="scientific">Ensete ventricosum</name>
    <name type="common">Abyssinian banana</name>
    <name type="synonym">Musa ensete</name>
    <dbReference type="NCBI Taxonomy" id="4639"/>
    <lineage>
        <taxon>Eukaryota</taxon>
        <taxon>Viridiplantae</taxon>
        <taxon>Streptophyta</taxon>
        <taxon>Embryophyta</taxon>
        <taxon>Tracheophyta</taxon>
        <taxon>Spermatophyta</taxon>
        <taxon>Magnoliopsida</taxon>
        <taxon>Liliopsida</taxon>
        <taxon>Zingiberales</taxon>
        <taxon>Musaceae</taxon>
        <taxon>Ensete</taxon>
    </lineage>
</organism>
<protein>
    <submittedName>
        <fullName evidence="2">Uncharacterized protein</fullName>
    </submittedName>
</protein>
<accession>A0A426YKA0</accession>
<comment type="caution">
    <text evidence="2">The sequence shown here is derived from an EMBL/GenBank/DDBJ whole genome shotgun (WGS) entry which is preliminary data.</text>
</comment>